<dbReference type="PANTHER" id="PTHR37422:SF13">
    <property type="entry name" value="LIPOPOLYSACCHARIDE BIOSYNTHESIS PROTEIN PA4999-RELATED"/>
    <property type="match status" value="1"/>
</dbReference>
<dbReference type="OrthoDB" id="8265436at2"/>
<feature type="transmembrane region" description="Helical" evidence="5">
    <location>
        <begin position="81"/>
        <end position="100"/>
    </location>
</feature>
<proteinExistence type="predicted"/>
<feature type="transmembrane region" description="Helical" evidence="5">
    <location>
        <begin position="120"/>
        <end position="142"/>
    </location>
</feature>
<feature type="transmembrane region" description="Helical" evidence="5">
    <location>
        <begin position="683"/>
        <end position="702"/>
    </location>
</feature>
<evidence type="ECO:0000256" key="3">
    <source>
        <dbReference type="ARBA" id="ARBA00022989"/>
    </source>
</evidence>
<keyword evidence="4 5" id="KW-0472">Membrane</keyword>
<gene>
    <name evidence="7" type="ORF">AUP42_10040</name>
</gene>
<feature type="transmembrane region" description="Helical" evidence="5">
    <location>
        <begin position="353"/>
        <end position="371"/>
    </location>
</feature>
<dbReference type="PANTHER" id="PTHR37422">
    <property type="entry name" value="TEICHURONIC ACID BIOSYNTHESIS PROTEIN TUAE"/>
    <property type="match status" value="1"/>
</dbReference>
<feature type="transmembrane region" description="Helical" evidence="5">
    <location>
        <begin position="561"/>
        <end position="582"/>
    </location>
</feature>
<feature type="transmembrane region" description="Helical" evidence="5">
    <location>
        <begin position="39"/>
        <end position="60"/>
    </location>
</feature>
<evidence type="ECO:0000256" key="2">
    <source>
        <dbReference type="ARBA" id="ARBA00022692"/>
    </source>
</evidence>
<protein>
    <recommendedName>
        <fullName evidence="6">O-antigen ligase-related domain-containing protein</fullName>
    </recommendedName>
</protein>
<dbReference type="RefSeq" id="WP_062948347.1">
    <property type="nucleotide sequence ID" value="NZ_LPVY01000002.1"/>
</dbReference>
<accession>A0A154LB02</accession>
<feature type="transmembrane region" description="Helical" evidence="5">
    <location>
        <begin position="647"/>
        <end position="671"/>
    </location>
</feature>
<comment type="subcellular location">
    <subcellularLocation>
        <location evidence="1">Membrane</location>
        <topology evidence="1">Multi-pass membrane protein</topology>
    </subcellularLocation>
</comment>
<comment type="caution">
    <text evidence="7">The sequence shown here is derived from an EMBL/GenBank/DDBJ whole genome shotgun (WGS) entry which is preliminary data.</text>
</comment>
<feature type="transmembrane region" description="Helical" evidence="5">
    <location>
        <begin position="383"/>
        <end position="405"/>
    </location>
</feature>
<feature type="transmembrane region" description="Helical" evidence="5">
    <location>
        <begin position="7"/>
        <end position="27"/>
    </location>
</feature>
<feature type="transmembrane region" description="Helical" evidence="5">
    <location>
        <begin position="227"/>
        <end position="251"/>
    </location>
</feature>
<feature type="transmembrane region" description="Helical" evidence="5">
    <location>
        <begin position="491"/>
        <end position="510"/>
    </location>
</feature>
<dbReference type="Pfam" id="PF04932">
    <property type="entry name" value="Wzy_C"/>
    <property type="match status" value="1"/>
</dbReference>
<organism evidence="7 8">
    <name type="scientific">Thalassospira lucentensis</name>
    <dbReference type="NCBI Taxonomy" id="168935"/>
    <lineage>
        <taxon>Bacteria</taxon>
        <taxon>Pseudomonadati</taxon>
        <taxon>Pseudomonadota</taxon>
        <taxon>Alphaproteobacteria</taxon>
        <taxon>Rhodospirillales</taxon>
        <taxon>Thalassospiraceae</taxon>
        <taxon>Thalassospira</taxon>
    </lineage>
</organism>
<sequence length="735" mass="81303">MLSRSNVLLAIKSFSVLASLFVLAYFYDFNNALDFFSDLNYYFLFISLFFIVGNQLLSSIRFKVSLYIFGVDLRIEDSNRINIYSLISGFVFFNFFGQSLSRSYLIGGSLGKESAFFLTAVERAVSVSVLLVAAISFSLLCFGGMSFDKSPAAMIFFVVFFVVVSLGCYFFFSLSDRQLEGVSQVFSKPVGGGLFWMLLITILMHLFMLASYLCLIIGVVGVDGLSVFAVLAALLTMLGASVPISFGGWGIREVTAGFAFNAASLPPELGVAVGVGVGLLTIVALGVNACGVWVGELFLSSKKNSKIPVSETGRKDSRVFISALAWVLPVFIFVLVMVQLPVPVGVGKLTVNLADPVVIVCGMTFIFVFSQRKMWSRSWEGDFCGHALIGIIFVICSGFLIGYFQHGFLSWAFYNRFIGAGLLGLYFVSGMALSSFWGQDGIIYIARLLAISVLIMLLCEYFARIFLQHESIYVLGWAFRRWFGLFGNPNAYAFFLVCCFPIVFIFSEVGKSWGQKFISYVPAAIFLVGIYYTGSRAAFVAMVVVVSFLSFSYWRKMIPTFVLAFILVGILSVSREIIYFFYDGAVVPHVAQDLIGSGFAAVQDDRMTSLREGWKLFLNSPIWGAGLGGFYYQQTNAGMPLVIHNSFLWVLAEFGLLGFIIIFGPIGMYAVKNLVNLTWCKNDRMYALLATLFGASIIGLAHEIMYQRILWLLLGVLLTNALPKEAIEKHSIPRS</sequence>
<keyword evidence="2 5" id="KW-0812">Transmembrane</keyword>
<feature type="transmembrane region" description="Helical" evidence="5">
    <location>
        <begin position="444"/>
        <end position="467"/>
    </location>
</feature>
<feature type="transmembrane region" description="Helical" evidence="5">
    <location>
        <begin position="194"/>
        <end position="220"/>
    </location>
</feature>
<dbReference type="GO" id="GO:0016020">
    <property type="term" value="C:membrane"/>
    <property type="evidence" value="ECO:0007669"/>
    <property type="project" value="UniProtKB-SubCell"/>
</dbReference>
<feature type="domain" description="O-antigen ligase-related" evidence="6">
    <location>
        <begin position="523"/>
        <end position="663"/>
    </location>
</feature>
<dbReference type="EMBL" id="LPVY01000002">
    <property type="protein sequence ID" value="KZB69209.1"/>
    <property type="molecule type" value="Genomic_DNA"/>
</dbReference>
<feature type="transmembrane region" description="Helical" evidence="5">
    <location>
        <begin position="154"/>
        <end position="174"/>
    </location>
</feature>
<evidence type="ECO:0000259" key="6">
    <source>
        <dbReference type="Pfam" id="PF04932"/>
    </source>
</evidence>
<dbReference type="InterPro" id="IPR051533">
    <property type="entry name" value="WaaL-like"/>
</dbReference>
<evidence type="ECO:0000256" key="5">
    <source>
        <dbReference type="SAM" id="Phobius"/>
    </source>
</evidence>
<dbReference type="AlphaFoldDB" id="A0A154LB02"/>
<name>A0A154LB02_9PROT</name>
<evidence type="ECO:0000313" key="8">
    <source>
        <dbReference type="Proteomes" id="UP000076335"/>
    </source>
</evidence>
<reference evidence="7 8" key="1">
    <citation type="submission" date="2015-12" db="EMBL/GenBank/DDBJ databases">
        <title>Genome sequence of Thalassospira lucentensis MCCC 1A02072.</title>
        <authorList>
            <person name="Lu L."/>
            <person name="Lai Q."/>
            <person name="Shao Z."/>
            <person name="Qian P."/>
        </authorList>
    </citation>
    <scope>NUCLEOTIDE SEQUENCE [LARGE SCALE GENOMIC DNA]</scope>
    <source>
        <strain evidence="7 8">MCCC 1A02072</strain>
    </source>
</reference>
<evidence type="ECO:0000256" key="4">
    <source>
        <dbReference type="ARBA" id="ARBA00023136"/>
    </source>
</evidence>
<evidence type="ECO:0000256" key="1">
    <source>
        <dbReference type="ARBA" id="ARBA00004141"/>
    </source>
</evidence>
<feature type="transmembrane region" description="Helical" evidence="5">
    <location>
        <begin position="271"/>
        <end position="299"/>
    </location>
</feature>
<feature type="transmembrane region" description="Helical" evidence="5">
    <location>
        <begin position="417"/>
        <end position="437"/>
    </location>
</feature>
<dbReference type="Proteomes" id="UP000076335">
    <property type="component" value="Unassembled WGS sequence"/>
</dbReference>
<feature type="transmembrane region" description="Helical" evidence="5">
    <location>
        <begin position="319"/>
        <end position="341"/>
    </location>
</feature>
<evidence type="ECO:0000313" key="7">
    <source>
        <dbReference type="EMBL" id="KZB69209.1"/>
    </source>
</evidence>
<dbReference type="InterPro" id="IPR007016">
    <property type="entry name" value="O-antigen_ligase-rel_domated"/>
</dbReference>
<keyword evidence="3 5" id="KW-1133">Transmembrane helix</keyword>